<gene>
    <name evidence="11" type="ORF">ANN_05118</name>
</gene>
<comment type="similarity">
    <text evidence="2">Belongs to the AXUD1 family.</text>
</comment>
<evidence type="ECO:0000313" key="12">
    <source>
        <dbReference type="Proteomes" id="UP001148838"/>
    </source>
</evidence>
<feature type="compositionally biased region" description="Polar residues" evidence="9">
    <location>
        <begin position="289"/>
        <end position="313"/>
    </location>
</feature>
<feature type="region of interest" description="Disordered" evidence="9">
    <location>
        <begin position="493"/>
        <end position="565"/>
    </location>
</feature>
<evidence type="ECO:0000259" key="10">
    <source>
        <dbReference type="Pfam" id="PF16019"/>
    </source>
</evidence>
<comment type="caution">
    <text evidence="11">The sequence shown here is derived from an EMBL/GenBank/DDBJ whole genome shotgun (WGS) entry which is preliminary data.</text>
</comment>
<feature type="region of interest" description="Disordered" evidence="9">
    <location>
        <begin position="247"/>
        <end position="349"/>
    </location>
</feature>
<evidence type="ECO:0000256" key="1">
    <source>
        <dbReference type="ARBA" id="ARBA00004123"/>
    </source>
</evidence>
<evidence type="ECO:0000256" key="8">
    <source>
        <dbReference type="ARBA" id="ARBA00023242"/>
    </source>
</evidence>
<feature type="region of interest" description="Disordered" evidence="9">
    <location>
        <begin position="392"/>
        <end position="451"/>
    </location>
</feature>
<dbReference type="PANTHER" id="PTHR13580:SF9">
    <property type="entry name" value="AXIN1 UP-REGULATED 1, ISOFORM A"/>
    <property type="match status" value="1"/>
</dbReference>
<keyword evidence="12" id="KW-1185">Reference proteome</keyword>
<evidence type="ECO:0000256" key="5">
    <source>
        <dbReference type="ARBA" id="ARBA00023125"/>
    </source>
</evidence>
<accession>A0ABQ8TBX9</accession>
<protein>
    <recommendedName>
        <fullName evidence="10">Cysteine/serine-rich nuclear protein N-terminal domain-containing protein</fullName>
    </recommendedName>
</protein>
<evidence type="ECO:0000256" key="3">
    <source>
        <dbReference type="ARBA" id="ARBA00022703"/>
    </source>
</evidence>
<keyword evidence="3" id="KW-0053">Apoptosis</keyword>
<feature type="compositionally biased region" description="Polar residues" evidence="9">
    <location>
        <begin position="497"/>
        <end position="524"/>
    </location>
</feature>
<evidence type="ECO:0000256" key="4">
    <source>
        <dbReference type="ARBA" id="ARBA00023015"/>
    </source>
</evidence>
<comment type="subcellular location">
    <subcellularLocation>
        <location evidence="1">Nucleus</location>
    </subcellularLocation>
</comment>
<dbReference type="Proteomes" id="UP001148838">
    <property type="component" value="Unassembled WGS sequence"/>
</dbReference>
<feature type="compositionally biased region" description="Low complexity" evidence="9">
    <location>
        <begin position="325"/>
        <end position="346"/>
    </location>
</feature>
<keyword evidence="8" id="KW-0539">Nucleus</keyword>
<dbReference type="InterPro" id="IPR031972">
    <property type="entry name" value="CSRNP_N"/>
</dbReference>
<evidence type="ECO:0000256" key="2">
    <source>
        <dbReference type="ARBA" id="ARBA00008548"/>
    </source>
</evidence>
<keyword evidence="4" id="KW-0805">Transcription regulation</keyword>
<dbReference type="PRINTS" id="PR02031">
    <property type="entry name" value="CYSSERRICHNP"/>
</dbReference>
<feature type="compositionally biased region" description="Polar residues" evidence="9">
    <location>
        <begin position="412"/>
        <end position="425"/>
    </location>
</feature>
<feature type="region of interest" description="Disordered" evidence="9">
    <location>
        <begin position="108"/>
        <end position="128"/>
    </location>
</feature>
<feature type="compositionally biased region" description="Basic and acidic residues" evidence="9">
    <location>
        <begin position="432"/>
        <end position="444"/>
    </location>
</feature>
<name>A0ABQ8TBX9_PERAM</name>
<feature type="domain" description="Cysteine/serine-rich nuclear protein N-terminal" evidence="10">
    <location>
        <begin position="2"/>
        <end position="105"/>
    </location>
</feature>
<proteinExistence type="inferred from homology"/>
<dbReference type="PANTHER" id="PTHR13580">
    <property type="entry name" value="TGF-BETA INDUCED APOPTOSIS PROTEIN"/>
    <property type="match status" value="1"/>
</dbReference>
<sequence>MPVPTRQRRALLRAAGVRKIDSVEKDECRDIRSSREFCGCGCKGYCDPDTCSCSQAGIKCQVDRLNFPCGCSRDGCANSSGRIEFNPVRVRTHFIHTLMRLEMEKKQKLEEGEEEGGGNTTKQDQTSNRHLHWVEEDRLSAQSTSSYQEQGKGAIDNMATAPKFNGSLLRDVSLGSGVEVESCVHAGSFTNLHYGAPGEGPGGMVSGSDMSGGNTSGFSGMVGDLPAREDSLDLYAFRDECYSEENSNELSADQLDGNANVDRNRFSGHHAGTSIQQGRKGHTSEHQEFSTTPGFHFSQPTNVAGRQFSSSPATGLLSGPGFPDTGTSSYSQQPTPPTTTTNITYGDETNSKYQYSSGFSTFSNPHPASTAENFGHYSGVYGHEFTSKVTGEGLGGDSMLNNPSQGGEFHQRPQSLIGTGNNSYEGFSMLGDPRETFDGQDRVGKPAGGSTVAHSHYTNLHTVCPMSNKLEPFSELLQGRYSYMATARTAAPGATFDDSSSAMRGPSATYNSDGASTEQLTVSDGDNGLRQDGVGVVEDKGQTGENENNSSSASSGGTDDCDENFGEIIKKTMVETVSA</sequence>
<keyword evidence="5" id="KW-0238">DNA-binding</keyword>
<evidence type="ECO:0000256" key="7">
    <source>
        <dbReference type="ARBA" id="ARBA00023163"/>
    </source>
</evidence>
<dbReference type="EMBL" id="JAJSOF020000013">
    <property type="protein sequence ID" value="KAJ4443449.1"/>
    <property type="molecule type" value="Genomic_DNA"/>
</dbReference>
<keyword evidence="7" id="KW-0804">Transcription</keyword>
<evidence type="ECO:0000256" key="6">
    <source>
        <dbReference type="ARBA" id="ARBA00023159"/>
    </source>
</evidence>
<dbReference type="InterPro" id="IPR023260">
    <property type="entry name" value="Cys/Ser-rich_nuc_prot"/>
</dbReference>
<organism evidence="11 12">
    <name type="scientific">Periplaneta americana</name>
    <name type="common">American cockroach</name>
    <name type="synonym">Blatta americana</name>
    <dbReference type="NCBI Taxonomy" id="6978"/>
    <lineage>
        <taxon>Eukaryota</taxon>
        <taxon>Metazoa</taxon>
        <taxon>Ecdysozoa</taxon>
        <taxon>Arthropoda</taxon>
        <taxon>Hexapoda</taxon>
        <taxon>Insecta</taxon>
        <taxon>Pterygota</taxon>
        <taxon>Neoptera</taxon>
        <taxon>Polyneoptera</taxon>
        <taxon>Dictyoptera</taxon>
        <taxon>Blattodea</taxon>
        <taxon>Blattoidea</taxon>
        <taxon>Blattidae</taxon>
        <taxon>Blattinae</taxon>
        <taxon>Periplaneta</taxon>
    </lineage>
</organism>
<dbReference type="Pfam" id="PF16019">
    <property type="entry name" value="CSRNP_N"/>
    <property type="match status" value="1"/>
</dbReference>
<evidence type="ECO:0000313" key="11">
    <source>
        <dbReference type="EMBL" id="KAJ4443449.1"/>
    </source>
</evidence>
<keyword evidence="6" id="KW-0010">Activator</keyword>
<evidence type="ECO:0000256" key="9">
    <source>
        <dbReference type="SAM" id="MobiDB-lite"/>
    </source>
</evidence>
<reference evidence="11 12" key="1">
    <citation type="journal article" date="2022" name="Allergy">
        <title>Genome assembly and annotation of Periplaneta americana reveal a comprehensive cockroach allergen profile.</title>
        <authorList>
            <person name="Wang L."/>
            <person name="Xiong Q."/>
            <person name="Saelim N."/>
            <person name="Wang L."/>
            <person name="Nong W."/>
            <person name="Wan A.T."/>
            <person name="Shi M."/>
            <person name="Liu X."/>
            <person name="Cao Q."/>
            <person name="Hui J.H.L."/>
            <person name="Sookrung N."/>
            <person name="Leung T.F."/>
            <person name="Tungtrongchitr A."/>
            <person name="Tsui S.K.W."/>
        </authorList>
    </citation>
    <scope>NUCLEOTIDE SEQUENCE [LARGE SCALE GENOMIC DNA]</scope>
    <source>
        <strain evidence="11">PWHHKU_190912</strain>
    </source>
</reference>
<feature type="compositionally biased region" description="Low complexity" evidence="9">
    <location>
        <begin position="544"/>
        <end position="557"/>
    </location>
</feature>